<dbReference type="EMBL" id="CM023470">
    <property type="protein sequence ID" value="KAH7978892.1"/>
    <property type="molecule type" value="Genomic_DNA"/>
</dbReference>
<gene>
    <name evidence="1" type="ORF">HPB49_007242</name>
</gene>
<evidence type="ECO:0000313" key="2">
    <source>
        <dbReference type="Proteomes" id="UP000821865"/>
    </source>
</evidence>
<dbReference type="Proteomes" id="UP000821865">
    <property type="component" value="Chromosome 1"/>
</dbReference>
<proteinExistence type="predicted"/>
<sequence>MKFIRDPFCDCPHLNITSWLIHRSGVIELPHSAGISVSFRAITELSKVHEGKTFKVYLGITPIVGIHSPDAVQAVLTGKLKSDKPFFYKFLKPWLGHRSLLMM</sequence>
<protein>
    <submittedName>
        <fullName evidence="1">Uncharacterized protein</fullName>
    </submittedName>
</protein>
<comment type="caution">
    <text evidence="1">The sequence shown here is derived from an EMBL/GenBank/DDBJ whole genome shotgun (WGS) entry which is preliminary data.</text>
</comment>
<reference evidence="1" key="1">
    <citation type="submission" date="2020-05" db="EMBL/GenBank/DDBJ databases">
        <title>Large-scale comparative analyses of tick genomes elucidate their genetic diversity and vector capacities.</title>
        <authorList>
            <person name="Jia N."/>
            <person name="Wang J."/>
            <person name="Shi W."/>
            <person name="Du L."/>
            <person name="Sun Y."/>
            <person name="Zhan W."/>
            <person name="Jiang J."/>
            <person name="Wang Q."/>
            <person name="Zhang B."/>
            <person name="Ji P."/>
            <person name="Sakyi L.B."/>
            <person name="Cui X."/>
            <person name="Yuan T."/>
            <person name="Jiang B."/>
            <person name="Yang W."/>
            <person name="Lam T.T.-Y."/>
            <person name="Chang Q."/>
            <person name="Ding S."/>
            <person name="Wang X."/>
            <person name="Zhu J."/>
            <person name="Ruan X."/>
            <person name="Zhao L."/>
            <person name="Wei J."/>
            <person name="Que T."/>
            <person name="Du C."/>
            <person name="Cheng J."/>
            <person name="Dai P."/>
            <person name="Han X."/>
            <person name="Huang E."/>
            <person name="Gao Y."/>
            <person name="Liu J."/>
            <person name="Shao H."/>
            <person name="Ye R."/>
            <person name="Li L."/>
            <person name="Wei W."/>
            <person name="Wang X."/>
            <person name="Wang C."/>
            <person name="Yang T."/>
            <person name="Huo Q."/>
            <person name="Li W."/>
            <person name="Guo W."/>
            <person name="Chen H."/>
            <person name="Zhou L."/>
            <person name="Ni X."/>
            <person name="Tian J."/>
            <person name="Zhou Y."/>
            <person name="Sheng Y."/>
            <person name="Liu T."/>
            <person name="Pan Y."/>
            <person name="Xia L."/>
            <person name="Li J."/>
            <person name="Zhao F."/>
            <person name="Cao W."/>
        </authorList>
    </citation>
    <scope>NUCLEOTIDE SEQUENCE</scope>
    <source>
        <strain evidence="1">Dsil-2018</strain>
    </source>
</reference>
<organism evidence="1 2">
    <name type="scientific">Dermacentor silvarum</name>
    <name type="common">Tick</name>
    <dbReference type="NCBI Taxonomy" id="543639"/>
    <lineage>
        <taxon>Eukaryota</taxon>
        <taxon>Metazoa</taxon>
        <taxon>Ecdysozoa</taxon>
        <taxon>Arthropoda</taxon>
        <taxon>Chelicerata</taxon>
        <taxon>Arachnida</taxon>
        <taxon>Acari</taxon>
        <taxon>Parasitiformes</taxon>
        <taxon>Ixodida</taxon>
        <taxon>Ixodoidea</taxon>
        <taxon>Ixodidae</taxon>
        <taxon>Rhipicephalinae</taxon>
        <taxon>Dermacentor</taxon>
    </lineage>
</organism>
<name>A0ACB8DWT6_DERSI</name>
<keyword evidence="2" id="KW-1185">Reference proteome</keyword>
<accession>A0ACB8DWT6</accession>
<evidence type="ECO:0000313" key="1">
    <source>
        <dbReference type="EMBL" id="KAH7978892.1"/>
    </source>
</evidence>